<dbReference type="CDD" id="cd00118">
    <property type="entry name" value="LysM"/>
    <property type="match status" value="4"/>
</dbReference>
<dbReference type="InterPro" id="IPR036779">
    <property type="entry name" value="LysM_dom_sf"/>
</dbReference>
<dbReference type="RefSeq" id="WP_111439366.1">
    <property type="nucleotide sequence ID" value="NZ_QKZI01000002.1"/>
</dbReference>
<dbReference type="SUPFAM" id="SSF54001">
    <property type="entry name" value="Cysteine proteinases"/>
    <property type="match status" value="1"/>
</dbReference>
<proteinExistence type="inferred from homology"/>
<accession>A0A2W7MHB3</accession>
<evidence type="ECO:0000259" key="9">
    <source>
        <dbReference type="PROSITE" id="PS51782"/>
    </source>
</evidence>
<dbReference type="PROSITE" id="PS51935">
    <property type="entry name" value="NLPC_P60"/>
    <property type="match status" value="1"/>
</dbReference>
<dbReference type="Gene3D" id="3.10.350.10">
    <property type="entry name" value="LysM domain"/>
    <property type="match status" value="4"/>
</dbReference>
<keyword evidence="6" id="KW-0788">Thiol protease</keyword>
<evidence type="ECO:0000256" key="1">
    <source>
        <dbReference type="ARBA" id="ARBA00007074"/>
    </source>
</evidence>
<feature type="domain" description="NlpC/P60" evidence="10">
    <location>
        <begin position="286"/>
        <end position="407"/>
    </location>
</feature>
<dbReference type="Gene3D" id="3.90.1720.10">
    <property type="entry name" value="endopeptidase domain like (from Nostoc punctiforme)"/>
    <property type="match status" value="1"/>
</dbReference>
<dbReference type="Pfam" id="PF00877">
    <property type="entry name" value="NLPC_P60"/>
    <property type="match status" value="1"/>
</dbReference>
<evidence type="ECO:0000313" key="11">
    <source>
        <dbReference type="EMBL" id="PZX05928.1"/>
    </source>
</evidence>
<dbReference type="GO" id="GO:0006508">
    <property type="term" value="P:proteolysis"/>
    <property type="evidence" value="ECO:0007669"/>
    <property type="project" value="UniProtKB-KW"/>
</dbReference>
<feature type="signal peptide" evidence="8">
    <location>
        <begin position="1"/>
        <end position="23"/>
    </location>
</feature>
<keyword evidence="3 8" id="KW-0732">Signal</keyword>
<evidence type="ECO:0000256" key="4">
    <source>
        <dbReference type="ARBA" id="ARBA00022737"/>
    </source>
</evidence>
<keyword evidence="7" id="KW-0961">Cell wall biogenesis/degradation</keyword>
<dbReference type="AlphaFoldDB" id="A0A2W7MHB3"/>
<feature type="chain" id="PRO_5015985798" evidence="8">
    <location>
        <begin position="24"/>
        <end position="410"/>
    </location>
</feature>
<feature type="domain" description="LysM" evidence="9">
    <location>
        <begin position="215"/>
        <end position="258"/>
    </location>
</feature>
<protein>
    <submittedName>
        <fullName evidence="11">Peptidoglycan endopeptidase LytE</fullName>
    </submittedName>
</protein>
<dbReference type="SUPFAM" id="SSF54106">
    <property type="entry name" value="LysM domain"/>
    <property type="match status" value="4"/>
</dbReference>
<evidence type="ECO:0000313" key="12">
    <source>
        <dbReference type="Proteomes" id="UP000248646"/>
    </source>
</evidence>
<dbReference type="GO" id="GO:0008932">
    <property type="term" value="F:lytic endotransglycosylase activity"/>
    <property type="evidence" value="ECO:0007669"/>
    <property type="project" value="TreeGrafter"/>
</dbReference>
<reference evidence="11 12" key="1">
    <citation type="submission" date="2018-06" db="EMBL/GenBank/DDBJ databases">
        <title>Genomic Encyclopedia of Type Strains, Phase IV (KMG-IV): sequencing the most valuable type-strain genomes for metagenomic binning, comparative biology and taxonomic classification.</title>
        <authorList>
            <person name="Goeker M."/>
        </authorList>
    </citation>
    <scope>NUCLEOTIDE SEQUENCE [LARGE SCALE GENOMIC DNA]</scope>
    <source>
        <strain evidence="11 12">DSM 5</strain>
    </source>
</reference>
<dbReference type="PROSITE" id="PS51782">
    <property type="entry name" value="LYSM"/>
    <property type="match status" value="4"/>
</dbReference>
<comment type="caution">
    <text evidence="11">The sequence shown here is derived from an EMBL/GenBank/DDBJ whole genome shotgun (WGS) entry which is preliminary data.</text>
</comment>
<evidence type="ECO:0000259" key="10">
    <source>
        <dbReference type="PROSITE" id="PS51935"/>
    </source>
</evidence>
<name>A0A2W7MHB3_9BACI</name>
<evidence type="ECO:0000256" key="6">
    <source>
        <dbReference type="ARBA" id="ARBA00022807"/>
    </source>
</evidence>
<evidence type="ECO:0000256" key="7">
    <source>
        <dbReference type="ARBA" id="ARBA00023316"/>
    </source>
</evidence>
<dbReference type="InterPro" id="IPR018392">
    <property type="entry name" value="LysM"/>
</dbReference>
<dbReference type="EMBL" id="QKZI01000002">
    <property type="protein sequence ID" value="PZX05928.1"/>
    <property type="molecule type" value="Genomic_DNA"/>
</dbReference>
<keyword evidence="2" id="KW-0645">Protease</keyword>
<evidence type="ECO:0000256" key="2">
    <source>
        <dbReference type="ARBA" id="ARBA00022670"/>
    </source>
</evidence>
<dbReference type="InterPro" id="IPR000064">
    <property type="entry name" value="NLP_P60_dom"/>
</dbReference>
<dbReference type="OrthoDB" id="9813368at2"/>
<keyword evidence="12" id="KW-1185">Reference proteome</keyword>
<evidence type="ECO:0000256" key="5">
    <source>
        <dbReference type="ARBA" id="ARBA00022801"/>
    </source>
</evidence>
<keyword evidence="5" id="KW-0378">Hydrolase</keyword>
<dbReference type="Pfam" id="PF01476">
    <property type="entry name" value="LysM"/>
    <property type="match status" value="4"/>
</dbReference>
<comment type="similarity">
    <text evidence="1">Belongs to the peptidase C40 family.</text>
</comment>
<dbReference type="PANTHER" id="PTHR33734:SF22">
    <property type="entry name" value="MEMBRANE-BOUND LYTIC MUREIN TRANSGLYCOSYLASE D"/>
    <property type="match status" value="1"/>
</dbReference>
<gene>
    <name evidence="11" type="ORF">C7437_102395</name>
</gene>
<feature type="domain" description="LysM" evidence="9">
    <location>
        <begin position="26"/>
        <end position="69"/>
    </location>
</feature>
<dbReference type="InterPro" id="IPR038765">
    <property type="entry name" value="Papain-like_cys_pep_sf"/>
</dbReference>
<sequence>MKKLAISVLATGSLALAIGAAEAEASTYKVKSGDSLWKIASQNNVSISSLKQWNKLSSDMIYVNQTLELAGSTSTPVNSVKTNKTESTTSATSTYKVKSGDSLSRIASNYGTTVATLQQLNGISGHLIYVGQTLKVTGTASTNTEATTKSETSPTDSYTVVSGDSLSRIASKKGTTVSKLQQLNGISGHLIYVGQTLKVTGNTTAPTKVESSPTGSYKIVGGDTLSGIAYRHGITVTQLQTWNGLTSSIIRVGQVLKIENRVTVPQPGTSQVSTPVTTPEVSSSNSTTINKLISLATSFKGVPYVWGGSSPGGFDCSGYIYYVYNKAAGINLPRTNAKGLDARSYEVSSPQIGDLVFFSNTYTSGISHVGIYIGNNSFVHAGGDRVQVTSLNNSYWSKHFDSYKRFYAMD</sequence>
<organism evidence="11 12">
    <name type="scientific">Psychrobacillus insolitus</name>
    <dbReference type="NCBI Taxonomy" id="1461"/>
    <lineage>
        <taxon>Bacteria</taxon>
        <taxon>Bacillati</taxon>
        <taxon>Bacillota</taxon>
        <taxon>Bacilli</taxon>
        <taxon>Bacillales</taxon>
        <taxon>Bacillaceae</taxon>
        <taxon>Psychrobacillus</taxon>
    </lineage>
</organism>
<dbReference type="SMART" id="SM00257">
    <property type="entry name" value="LysM"/>
    <property type="match status" value="4"/>
</dbReference>
<evidence type="ECO:0000256" key="8">
    <source>
        <dbReference type="SAM" id="SignalP"/>
    </source>
</evidence>
<dbReference type="GO" id="GO:0071555">
    <property type="term" value="P:cell wall organization"/>
    <property type="evidence" value="ECO:0007669"/>
    <property type="project" value="UniProtKB-KW"/>
</dbReference>
<feature type="domain" description="LysM" evidence="9">
    <location>
        <begin position="156"/>
        <end position="199"/>
    </location>
</feature>
<dbReference type="GO" id="GO:0008234">
    <property type="term" value="F:cysteine-type peptidase activity"/>
    <property type="evidence" value="ECO:0007669"/>
    <property type="project" value="UniProtKB-KW"/>
</dbReference>
<keyword evidence="4" id="KW-0677">Repeat</keyword>
<dbReference type="Proteomes" id="UP000248646">
    <property type="component" value="Unassembled WGS sequence"/>
</dbReference>
<dbReference type="PANTHER" id="PTHR33734">
    <property type="entry name" value="LYSM DOMAIN-CONTAINING GPI-ANCHORED PROTEIN 2"/>
    <property type="match status" value="1"/>
</dbReference>
<feature type="domain" description="LysM" evidence="9">
    <location>
        <begin position="93"/>
        <end position="136"/>
    </location>
</feature>
<evidence type="ECO:0000256" key="3">
    <source>
        <dbReference type="ARBA" id="ARBA00022729"/>
    </source>
</evidence>